<keyword evidence="1" id="KW-1133">Transmembrane helix</keyword>
<feature type="transmembrane region" description="Helical" evidence="1">
    <location>
        <begin position="653"/>
        <end position="674"/>
    </location>
</feature>
<feature type="transmembrane region" description="Helical" evidence="1">
    <location>
        <begin position="12"/>
        <end position="32"/>
    </location>
</feature>
<evidence type="ECO:0000313" key="2">
    <source>
        <dbReference type="EMBL" id="KAK9862782.1"/>
    </source>
</evidence>
<keyword evidence="1" id="KW-0812">Transmembrane</keyword>
<dbReference type="Gene3D" id="1.25.10.10">
    <property type="entry name" value="Leucine-rich Repeat Variant"/>
    <property type="match status" value="1"/>
</dbReference>
<dbReference type="Proteomes" id="UP001485043">
    <property type="component" value="Unassembled WGS sequence"/>
</dbReference>
<comment type="caution">
    <text evidence="2">The sequence shown here is derived from an EMBL/GenBank/DDBJ whole genome shotgun (WGS) entry which is preliminary data.</text>
</comment>
<dbReference type="EMBL" id="JALJOV010000558">
    <property type="protein sequence ID" value="KAK9862782.1"/>
    <property type="molecule type" value="Genomic_DNA"/>
</dbReference>
<reference evidence="2 3" key="1">
    <citation type="journal article" date="2024" name="Nat. Commun.">
        <title>Phylogenomics reveals the evolutionary origins of lichenization in chlorophyte algae.</title>
        <authorList>
            <person name="Puginier C."/>
            <person name="Libourel C."/>
            <person name="Otte J."/>
            <person name="Skaloud P."/>
            <person name="Haon M."/>
            <person name="Grisel S."/>
            <person name="Petersen M."/>
            <person name="Berrin J.G."/>
            <person name="Delaux P.M."/>
            <person name="Dal Grande F."/>
            <person name="Keller J."/>
        </authorList>
    </citation>
    <scope>NUCLEOTIDE SEQUENCE [LARGE SCALE GENOMIC DNA]</scope>
    <source>
        <strain evidence="2 3">SAG 2523</strain>
    </source>
</reference>
<gene>
    <name evidence="2" type="ORF">WJX84_011875</name>
</gene>
<organism evidence="2 3">
    <name type="scientific">Apatococcus fuscideae</name>
    <dbReference type="NCBI Taxonomy" id="2026836"/>
    <lineage>
        <taxon>Eukaryota</taxon>
        <taxon>Viridiplantae</taxon>
        <taxon>Chlorophyta</taxon>
        <taxon>core chlorophytes</taxon>
        <taxon>Trebouxiophyceae</taxon>
        <taxon>Chlorellales</taxon>
        <taxon>Chlorellaceae</taxon>
        <taxon>Apatococcus</taxon>
    </lineage>
</organism>
<sequence length="762" mass="78174">MQLSASRRYLKLGAVLTAGTVLVLITTSLQGWGLQQHLSELHDAELPVAQREVAAQAVWAMFQLDPSLRPELFRQARGMDLWFDLLATESPILTECGGKLLYATLATAGSYQQADSGITMQGARPLSSAELTALAKSLQNPACRDLCRDSIVFTLELDARHEGQLPRLAGIEGLAAPLLVAAGIKPAAISTADPLPEPDWGQAGAQSTAAHLLSNLAAWPAMQSTLLAQLGLVDLLARIIGGMQAVLDPGVPAAAARLVANLAHTNAGAQSLYDEAAGQSTAKGGVLLLDSLLELGHKGSEEERLAASLAIENLAAGSPAASKALLSAGAHVMLLESASGSGTAALQMAAVHAAYNILASQTGWKGLDPVSLPQGRGTGNAASDIIPGVSSSLVPDQLLQALKGALVGMPAERRNGGLLGWGTSLVGGSSEAARGSDWAIMRGLALCGDGAGPQACYSVHHNAAPGLGLHGPGLHEDLEVEASQQGQGSSAGLDRAMTAATVGAGCSMVAAQLLSGSPSLHPDIWGSSADTRGLSGSNAGLAGRGDQEGAGSLLAGNPHSSSLQYLSCYGPEPGTGQERAAWMLSSLPGSSSHGSARIVTGMRDLWKGGSYWSLGSRQAIPATLRAWMLMGSASLTSLWRHQLSPIVTPIFQITYQGGQALVSIITSLLTLLAACLRDAALAVVNALRQTLAGVALLLDLLWQYVVGPLVRLLASFVGAAAVATGGLIGTAALANVAADWLGLGSFVDLLTGRPRQRPMTRF</sequence>
<evidence type="ECO:0000256" key="1">
    <source>
        <dbReference type="SAM" id="Phobius"/>
    </source>
</evidence>
<evidence type="ECO:0000313" key="3">
    <source>
        <dbReference type="Proteomes" id="UP001485043"/>
    </source>
</evidence>
<keyword evidence="3" id="KW-1185">Reference proteome</keyword>
<dbReference type="InterPro" id="IPR016024">
    <property type="entry name" value="ARM-type_fold"/>
</dbReference>
<protein>
    <submittedName>
        <fullName evidence="2">Uncharacterized protein</fullName>
    </submittedName>
</protein>
<proteinExistence type="predicted"/>
<dbReference type="AlphaFoldDB" id="A0AAW1SZ80"/>
<feature type="transmembrane region" description="Helical" evidence="1">
    <location>
        <begin position="686"/>
        <end position="706"/>
    </location>
</feature>
<feature type="transmembrane region" description="Helical" evidence="1">
    <location>
        <begin position="712"/>
        <end position="734"/>
    </location>
</feature>
<accession>A0AAW1SZ80</accession>
<name>A0AAW1SZ80_9CHLO</name>
<dbReference type="SUPFAM" id="SSF48371">
    <property type="entry name" value="ARM repeat"/>
    <property type="match status" value="1"/>
</dbReference>
<keyword evidence="1" id="KW-0472">Membrane</keyword>
<dbReference type="InterPro" id="IPR011989">
    <property type="entry name" value="ARM-like"/>
</dbReference>